<dbReference type="Proteomes" id="UP001151760">
    <property type="component" value="Unassembled WGS sequence"/>
</dbReference>
<gene>
    <name evidence="1" type="ORF">Tco_0923881</name>
</gene>
<comment type="caution">
    <text evidence="1">The sequence shown here is derived from an EMBL/GenBank/DDBJ whole genome shotgun (WGS) entry which is preliminary data.</text>
</comment>
<evidence type="ECO:0000313" key="2">
    <source>
        <dbReference type="Proteomes" id="UP001151760"/>
    </source>
</evidence>
<organism evidence="1 2">
    <name type="scientific">Tanacetum coccineum</name>
    <dbReference type="NCBI Taxonomy" id="301880"/>
    <lineage>
        <taxon>Eukaryota</taxon>
        <taxon>Viridiplantae</taxon>
        <taxon>Streptophyta</taxon>
        <taxon>Embryophyta</taxon>
        <taxon>Tracheophyta</taxon>
        <taxon>Spermatophyta</taxon>
        <taxon>Magnoliopsida</taxon>
        <taxon>eudicotyledons</taxon>
        <taxon>Gunneridae</taxon>
        <taxon>Pentapetalae</taxon>
        <taxon>asterids</taxon>
        <taxon>campanulids</taxon>
        <taxon>Asterales</taxon>
        <taxon>Asteraceae</taxon>
        <taxon>Asteroideae</taxon>
        <taxon>Anthemideae</taxon>
        <taxon>Anthemidinae</taxon>
        <taxon>Tanacetum</taxon>
    </lineage>
</organism>
<proteinExistence type="predicted"/>
<accession>A0ABQ5D3C0</accession>
<sequence length="391" mass="46007">MFAHVIQNHEQLEYIPDTYVVNENNINIIFYIPNMNPDRDKEEHDYVDYEHQCAFFASLINNLKCDVEKCHKVNREARQANALLTKELDKYREKEKHFAKDKTIESEYCKKIKVLNDEIPNLKSYACEKDKAFAKENEKLRKVGHIDQTLRMLLLKEDNVNTGKQGLDFENQNNDVNPSLLNKSKELAPCLYNIDEMGKDLLSDHKIISEEELKCEAEKCLKVKQSKYPLSFEKETVSKLNPPQENVFTNSSIENNVKRIARNRLSEEFEPLVKDVNFQLNCFEKDKKFDKVFQKIESMKKKKFNSRISNDFLQKALYNSDSTNVKSESGEKKILFGNETSCFETKIKELEMILAQQTKDFEDAKVDFSKKTEKFETYFEKLEKTIVFLER</sequence>
<reference evidence="1" key="2">
    <citation type="submission" date="2022-01" db="EMBL/GenBank/DDBJ databases">
        <authorList>
            <person name="Yamashiro T."/>
            <person name="Shiraishi A."/>
            <person name="Satake H."/>
            <person name="Nakayama K."/>
        </authorList>
    </citation>
    <scope>NUCLEOTIDE SEQUENCE</scope>
</reference>
<reference evidence="1" key="1">
    <citation type="journal article" date="2022" name="Int. J. Mol. Sci.">
        <title>Draft Genome of Tanacetum Coccineum: Genomic Comparison of Closely Related Tanacetum-Family Plants.</title>
        <authorList>
            <person name="Yamashiro T."/>
            <person name="Shiraishi A."/>
            <person name="Nakayama K."/>
            <person name="Satake H."/>
        </authorList>
    </citation>
    <scope>NUCLEOTIDE SEQUENCE</scope>
</reference>
<evidence type="ECO:0000313" key="1">
    <source>
        <dbReference type="EMBL" id="GJT33462.1"/>
    </source>
</evidence>
<keyword evidence="2" id="KW-1185">Reference proteome</keyword>
<protein>
    <submittedName>
        <fullName evidence="1">Uncharacterized protein</fullName>
    </submittedName>
</protein>
<name>A0ABQ5D3C0_9ASTR</name>
<dbReference type="EMBL" id="BQNB010014880">
    <property type="protein sequence ID" value="GJT33462.1"/>
    <property type="molecule type" value="Genomic_DNA"/>
</dbReference>